<evidence type="ECO:0000313" key="2">
    <source>
        <dbReference type="Proteomes" id="UP001148125"/>
    </source>
</evidence>
<comment type="caution">
    <text evidence="1">The sequence shown here is derived from an EMBL/GenBank/DDBJ whole genome shotgun (WGS) entry which is preliminary data.</text>
</comment>
<dbReference type="Proteomes" id="UP001148125">
    <property type="component" value="Unassembled WGS sequence"/>
</dbReference>
<reference evidence="1" key="1">
    <citation type="submission" date="2024-05" db="EMBL/GenBank/DDBJ databases">
        <title>Alkalihalobacillus sp. strain MEB203 novel alkaliphilic bacterium from Lonar Lake, India.</title>
        <authorList>
            <person name="Joshi A."/>
            <person name="Thite S."/>
            <person name="Mengade P."/>
        </authorList>
    </citation>
    <scope>NUCLEOTIDE SEQUENCE</scope>
    <source>
        <strain evidence="1">MEB 203</strain>
    </source>
</reference>
<organism evidence="1 2">
    <name type="scientific">Alkalihalobacterium chitinilyticum</name>
    <dbReference type="NCBI Taxonomy" id="2980103"/>
    <lineage>
        <taxon>Bacteria</taxon>
        <taxon>Bacillati</taxon>
        <taxon>Bacillota</taxon>
        <taxon>Bacilli</taxon>
        <taxon>Bacillales</taxon>
        <taxon>Bacillaceae</taxon>
        <taxon>Alkalihalobacterium</taxon>
    </lineage>
</organism>
<keyword evidence="2" id="KW-1185">Reference proteome</keyword>
<name>A0ABT5V8M5_9BACI</name>
<sequence>MKRIQCSDLSIKLDKQQLDRLIKGVLSVNYSIFWGFDSGKMVLNIYSAEGNHTLTMMKHKSFLEIIEVDIKTEKMLHTIDQLVPIKVELNRKKQEERIKKEDEIYRRIDKYLLELSDYLKSGDEKTAEQIKLKLAHLNSELLKLKQDS</sequence>
<protein>
    <submittedName>
        <fullName evidence="1">Uncharacterized protein</fullName>
    </submittedName>
</protein>
<dbReference type="EMBL" id="JAOTPO010000001">
    <property type="protein sequence ID" value="MDE5411817.1"/>
    <property type="molecule type" value="Genomic_DNA"/>
</dbReference>
<evidence type="ECO:0000313" key="1">
    <source>
        <dbReference type="EMBL" id="MDE5411817.1"/>
    </source>
</evidence>
<accession>A0ABT5V8M5</accession>
<gene>
    <name evidence="1" type="ORF">N7Z68_00290</name>
</gene>
<dbReference type="RefSeq" id="WP_275116452.1">
    <property type="nucleotide sequence ID" value="NZ_JAOTPO010000001.1"/>
</dbReference>
<proteinExistence type="predicted"/>